<evidence type="ECO:0000313" key="2">
    <source>
        <dbReference type="Proteomes" id="UP000009886"/>
    </source>
</evidence>
<evidence type="ECO:0000313" key="1">
    <source>
        <dbReference type="EMBL" id="EKV07509.1"/>
    </source>
</evidence>
<dbReference type="KEGG" id="pdp:PDIP_73860"/>
<dbReference type="AlphaFoldDB" id="K9FE93"/>
<dbReference type="HOGENOM" id="CLU_2671817_0_0_1"/>
<sequence>MTTCLEWTSIAHCITDSPQVILQKLFLELTFQKGKILPHRKFLAQRGDQYSDSHRACIHAALNILEYQRILDEET</sequence>
<dbReference type="Proteomes" id="UP000009886">
    <property type="component" value="Unassembled WGS sequence"/>
</dbReference>
<dbReference type="OrthoDB" id="4934715at2759"/>
<organism evidence="1 2">
    <name type="scientific">Penicillium digitatum (strain Pd1 / CECT 20795)</name>
    <name type="common">Green mold</name>
    <dbReference type="NCBI Taxonomy" id="1170230"/>
    <lineage>
        <taxon>Eukaryota</taxon>
        <taxon>Fungi</taxon>
        <taxon>Dikarya</taxon>
        <taxon>Ascomycota</taxon>
        <taxon>Pezizomycotina</taxon>
        <taxon>Eurotiomycetes</taxon>
        <taxon>Eurotiomycetidae</taxon>
        <taxon>Eurotiales</taxon>
        <taxon>Aspergillaceae</taxon>
        <taxon>Penicillium</taxon>
    </lineage>
</organism>
<comment type="caution">
    <text evidence="1">The sequence shown here is derived from an EMBL/GenBank/DDBJ whole genome shotgun (WGS) entry which is preliminary data.</text>
</comment>
<dbReference type="VEuPathDB" id="FungiDB:PDIP_73860"/>
<accession>K9FE93</accession>
<gene>
    <name evidence="1" type="ORF">PDIP_73860</name>
</gene>
<name>K9FE93_PEND1</name>
<protein>
    <submittedName>
        <fullName evidence="1">Fungal specific transcription factor, putative</fullName>
    </submittedName>
</protein>
<dbReference type="EMBL" id="AKCU01000460">
    <property type="protein sequence ID" value="EKV07509.1"/>
    <property type="molecule type" value="Genomic_DNA"/>
</dbReference>
<proteinExistence type="predicted"/>
<reference evidence="2" key="1">
    <citation type="journal article" date="2012" name="BMC Genomics">
        <title>Genome sequence of the necrotrophic fungus Penicillium digitatum, the main postharvest pathogen of citrus.</title>
        <authorList>
            <person name="Marcet-Houben M."/>
            <person name="Ballester A.-R."/>
            <person name="de la Fuente B."/>
            <person name="Harries E."/>
            <person name="Marcos J.F."/>
            <person name="Gonzalez-Candelas L."/>
            <person name="Gabaldon T."/>
        </authorList>
    </citation>
    <scope>NUCLEOTIDE SEQUENCE [LARGE SCALE GENOMIC DNA]</scope>
    <source>
        <strain evidence="2">Pd1 / CECT 20795</strain>
    </source>
</reference>